<evidence type="ECO:0000256" key="1">
    <source>
        <dbReference type="SAM" id="Phobius"/>
    </source>
</evidence>
<name>A0A8J6Q1K8_9FLAO</name>
<proteinExistence type="predicted"/>
<reference evidence="2 3" key="1">
    <citation type="journal article" date="2018" name="J. Microbiol.">
        <title>Aestuariibaculum marinum sp. nov., a marine bacterium isolated from seawater in South Korea.</title>
        <authorList>
            <person name="Choi J."/>
            <person name="Lee D."/>
            <person name="Jang J.H."/>
            <person name="Cha S."/>
            <person name="Seo T."/>
        </authorList>
    </citation>
    <scope>NUCLEOTIDE SEQUENCE [LARGE SCALE GENOMIC DNA]</scope>
    <source>
        <strain evidence="2 3">IP7</strain>
    </source>
</reference>
<dbReference type="EMBL" id="JACVXD010000003">
    <property type="protein sequence ID" value="MBD0823922.1"/>
    <property type="molecule type" value="Genomic_DNA"/>
</dbReference>
<keyword evidence="3" id="KW-1185">Reference proteome</keyword>
<dbReference type="RefSeq" id="WP_188223233.1">
    <property type="nucleotide sequence ID" value="NZ_JACVXD010000003.1"/>
</dbReference>
<keyword evidence="1" id="KW-0812">Transmembrane</keyword>
<accession>A0A8J6Q1K8</accession>
<protein>
    <submittedName>
        <fullName evidence="2">Uncharacterized protein</fullName>
    </submittedName>
</protein>
<sequence>MPLIVKRKKHLLTRVPFLTFLIVFIGLAPVIIGLIGAWITELNTGEPCHEGNCSWMVLPWLGMFTIPVGFLLFIVFFVIVLIDTIALYNNN</sequence>
<feature type="transmembrane region" description="Helical" evidence="1">
    <location>
        <begin position="12"/>
        <end position="40"/>
    </location>
</feature>
<feature type="transmembrane region" description="Helical" evidence="1">
    <location>
        <begin position="60"/>
        <end position="88"/>
    </location>
</feature>
<keyword evidence="1" id="KW-1133">Transmembrane helix</keyword>
<dbReference type="Proteomes" id="UP000621516">
    <property type="component" value="Unassembled WGS sequence"/>
</dbReference>
<keyword evidence="1" id="KW-0472">Membrane</keyword>
<evidence type="ECO:0000313" key="2">
    <source>
        <dbReference type="EMBL" id="MBD0823922.1"/>
    </source>
</evidence>
<organism evidence="2 3">
    <name type="scientific">Aestuariibaculum marinum</name>
    <dbReference type="NCBI Taxonomy" id="2683592"/>
    <lineage>
        <taxon>Bacteria</taxon>
        <taxon>Pseudomonadati</taxon>
        <taxon>Bacteroidota</taxon>
        <taxon>Flavobacteriia</taxon>
        <taxon>Flavobacteriales</taxon>
        <taxon>Flavobacteriaceae</taxon>
    </lineage>
</organism>
<evidence type="ECO:0000313" key="3">
    <source>
        <dbReference type="Proteomes" id="UP000621516"/>
    </source>
</evidence>
<comment type="caution">
    <text evidence="2">The sequence shown here is derived from an EMBL/GenBank/DDBJ whole genome shotgun (WGS) entry which is preliminary data.</text>
</comment>
<gene>
    <name evidence="2" type="ORF">ICJ85_07795</name>
</gene>
<dbReference type="AlphaFoldDB" id="A0A8J6Q1K8"/>